<comment type="caution">
    <text evidence="1">The sequence shown here is derived from an EMBL/GenBank/DDBJ whole genome shotgun (WGS) entry which is preliminary data.</text>
</comment>
<keyword evidence="2" id="KW-1185">Reference proteome</keyword>
<dbReference type="Proteomes" id="UP001313282">
    <property type="component" value="Unassembled WGS sequence"/>
</dbReference>
<proteinExistence type="predicted"/>
<evidence type="ECO:0000313" key="1">
    <source>
        <dbReference type="EMBL" id="KAK6330927.1"/>
    </source>
</evidence>
<protein>
    <submittedName>
        <fullName evidence="1">Uncharacterized protein</fullName>
    </submittedName>
</protein>
<sequence length="618" mass="69692">MQSLTSTDTATSSDPVGPSRRVRYYFSCTIEPGTIVKSATIMGTFRSGIFQTFNILDFTQDDDLRLEIVIQFNLPRLGGPCDGKFYYCFKVNDERYINPNGKKEERFFSSLGGSYIWNILEQEDLIPYIIAPNPQPQAVGLPDKPQPPPAPVPRIIPKTEDAATQQLVSAVITPQPPPKLKLQARHGLYKFSLRGNPAIKKVSVTGLYDAWGRKRTEQLIWNPKTGLWEATLRVSIPDGEYQVKYAYVVSRILGLYDLPLEDDHPPAEQQLEDIVVYRDPLTPVDISKPEFICTASVRGPNYIQDTFVTVIRARFPGRGGKDSRFALGGATASMDNYVAGEMKWNPVNSMWEIRIAFDWERESPNPKLYYQIKTLPRASGSEGDQGDGDLTPKFGDWEDILNLDLPHEMEKPQYIYSRKAKAVVLKPPSTPRTKNYILISKAQKMEWPFEESILTSGKHTFSWKEPSGIKIKGVSVKGPFTRDPNLKVSHRMKRLQNNTWSLTFEIPIKPMVYRYLIERDQDQQSTDEIEEFDRNVAKGIRGELASAEDFQLDGDDEGEVDITISRSTLLGLLDGSLGLDRLPPALREIVESAVPKAPNHDQEAGFDLSKEVKATLSL</sequence>
<evidence type="ECO:0000313" key="2">
    <source>
        <dbReference type="Proteomes" id="UP001313282"/>
    </source>
</evidence>
<accession>A0AAN8MJD9</accession>
<dbReference type="AlphaFoldDB" id="A0AAN8MJD9"/>
<dbReference type="EMBL" id="JAVHNR010000011">
    <property type="protein sequence ID" value="KAK6330927.1"/>
    <property type="molecule type" value="Genomic_DNA"/>
</dbReference>
<organism evidence="1 2">
    <name type="scientific">Orbilia javanica</name>
    <dbReference type="NCBI Taxonomy" id="47235"/>
    <lineage>
        <taxon>Eukaryota</taxon>
        <taxon>Fungi</taxon>
        <taxon>Dikarya</taxon>
        <taxon>Ascomycota</taxon>
        <taxon>Pezizomycotina</taxon>
        <taxon>Orbiliomycetes</taxon>
        <taxon>Orbiliales</taxon>
        <taxon>Orbiliaceae</taxon>
        <taxon>Orbilia</taxon>
    </lineage>
</organism>
<reference evidence="1 2" key="1">
    <citation type="submission" date="2019-10" db="EMBL/GenBank/DDBJ databases">
        <authorList>
            <person name="Palmer J.M."/>
        </authorList>
    </citation>
    <scope>NUCLEOTIDE SEQUENCE [LARGE SCALE GENOMIC DNA]</scope>
    <source>
        <strain evidence="1 2">TWF718</strain>
    </source>
</reference>
<name>A0AAN8MJD9_9PEZI</name>
<gene>
    <name evidence="1" type="ORF">TWF718_003122</name>
</gene>